<dbReference type="STRING" id="117157.SAMN04489717_3185"/>
<keyword evidence="4" id="KW-1185">Reference proteome</keyword>
<feature type="region of interest" description="Disordered" evidence="1">
    <location>
        <begin position="158"/>
        <end position="203"/>
    </location>
</feature>
<accession>A0A1H1TGK6</accession>
<evidence type="ECO:0000313" key="4">
    <source>
        <dbReference type="Proteomes" id="UP000198983"/>
    </source>
</evidence>
<dbReference type="Gene3D" id="1.20.120.520">
    <property type="entry name" value="nmb1532 protein domain like"/>
    <property type="match status" value="1"/>
</dbReference>
<feature type="domain" description="Hemerythrin-like" evidence="2">
    <location>
        <begin position="20"/>
        <end position="138"/>
    </location>
</feature>
<proteinExistence type="predicted"/>
<dbReference type="AlphaFoldDB" id="A0A1H1TGK6"/>
<dbReference type="EMBL" id="LT629732">
    <property type="protein sequence ID" value="SDS59284.1"/>
    <property type="molecule type" value="Genomic_DNA"/>
</dbReference>
<name>A0A1H1TGK6_9ACTN</name>
<organism evidence="3 4">
    <name type="scientific">Actinopolymorpha singaporensis</name>
    <dbReference type="NCBI Taxonomy" id="117157"/>
    <lineage>
        <taxon>Bacteria</taxon>
        <taxon>Bacillati</taxon>
        <taxon>Actinomycetota</taxon>
        <taxon>Actinomycetes</taxon>
        <taxon>Propionibacteriales</taxon>
        <taxon>Actinopolymorphaceae</taxon>
        <taxon>Actinopolymorpha</taxon>
    </lineage>
</organism>
<feature type="compositionally biased region" description="Pro residues" evidence="1">
    <location>
        <begin position="164"/>
        <end position="173"/>
    </location>
</feature>
<evidence type="ECO:0000259" key="2">
    <source>
        <dbReference type="Pfam" id="PF01814"/>
    </source>
</evidence>
<dbReference type="PANTHER" id="PTHR35585:SF1">
    <property type="entry name" value="HHE DOMAIN PROTEIN (AFU_ORTHOLOGUE AFUA_4G00730)"/>
    <property type="match status" value="1"/>
</dbReference>
<sequence length="203" mass="22663">MGDTPIPMPGDAARGGAQDLVDVLVEDHREVEELFRELESGKGDAERRRQVADVMIAELVRHSVAEEQYLYPTARGVLPDGDELADHETHEHAEAEKLMKRLEGVDPRDAEFDRLVGQLIDDVRHHIEEEEGVLFPKLRQACPQHELVDLARRIAAAKDAAPTRPHPSSPSNPPWNQLLDPGTGLVDKMRDALSRRSTTPDDL</sequence>
<evidence type="ECO:0000256" key="1">
    <source>
        <dbReference type="SAM" id="MobiDB-lite"/>
    </source>
</evidence>
<protein>
    <submittedName>
        <fullName evidence="3">Hemerythrin HHE cation binding domain-containing protein</fullName>
    </submittedName>
</protein>
<dbReference type="Proteomes" id="UP000198983">
    <property type="component" value="Chromosome I"/>
</dbReference>
<reference evidence="3 4" key="1">
    <citation type="submission" date="2016-10" db="EMBL/GenBank/DDBJ databases">
        <authorList>
            <person name="de Groot N.N."/>
        </authorList>
    </citation>
    <scope>NUCLEOTIDE SEQUENCE [LARGE SCALE GENOMIC DNA]</scope>
    <source>
        <strain evidence="3 4">DSM 22024</strain>
    </source>
</reference>
<dbReference type="CDD" id="cd12108">
    <property type="entry name" value="Hr-like"/>
    <property type="match status" value="1"/>
</dbReference>
<dbReference type="InterPro" id="IPR012312">
    <property type="entry name" value="Hemerythrin-like"/>
</dbReference>
<dbReference type="PANTHER" id="PTHR35585">
    <property type="entry name" value="HHE DOMAIN PROTEIN (AFU_ORTHOLOGUE AFUA_4G00730)"/>
    <property type="match status" value="1"/>
</dbReference>
<dbReference type="Pfam" id="PF01814">
    <property type="entry name" value="Hemerythrin"/>
    <property type="match status" value="1"/>
</dbReference>
<evidence type="ECO:0000313" key="3">
    <source>
        <dbReference type="EMBL" id="SDS59284.1"/>
    </source>
</evidence>
<dbReference type="RefSeq" id="WP_241827451.1">
    <property type="nucleotide sequence ID" value="NZ_LT629732.1"/>
</dbReference>
<gene>
    <name evidence="3" type="ORF">SAMN04489717_3185</name>
</gene>